<feature type="transmembrane region" description="Helical" evidence="10">
    <location>
        <begin position="377"/>
        <end position="396"/>
    </location>
</feature>
<keyword evidence="6" id="KW-0653">Protein transport</keyword>
<feature type="transmembrane region" description="Helical" evidence="10">
    <location>
        <begin position="729"/>
        <end position="745"/>
    </location>
</feature>
<evidence type="ECO:0000313" key="11">
    <source>
        <dbReference type="EMBL" id="KZO90430.1"/>
    </source>
</evidence>
<feature type="compositionally biased region" description="Pro residues" evidence="9">
    <location>
        <begin position="22"/>
        <end position="31"/>
    </location>
</feature>
<dbReference type="InterPro" id="IPR004813">
    <property type="entry name" value="OPT"/>
</dbReference>
<feature type="transmembrane region" description="Helical" evidence="10">
    <location>
        <begin position="646"/>
        <end position="667"/>
    </location>
</feature>
<organism evidence="11 12">
    <name type="scientific">Calocera viscosa (strain TUFC12733)</name>
    <dbReference type="NCBI Taxonomy" id="1330018"/>
    <lineage>
        <taxon>Eukaryota</taxon>
        <taxon>Fungi</taxon>
        <taxon>Dikarya</taxon>
        <taxon>Basidiomycota</taxon>
        <taxon>Agaricomycotina</taxon>
        <taxon>Dacrymycetes</taxon>
        <taxon>Dacrymycetales</taxon>
        <taxon>Dacrymycetaceae</taxon>
        <taxon>Calocera</taxon>
    </lineage>
</organism>
<dbReference type="NCBIfam" id="TIGR00728">
    <property type="entry name" value="OPT_sfam"/>
    <property type="match status" value="1"/>
</dbReference>
<feature type="region of interest" description="Disordered" evidence="9">
    <location>
        <begin position="1"/>
        <end position="47"/>
    </location>
</feature>
<dbReference type="OrthoDB" id="9986677at2759"/>
<dbReference type="GO" id="GO:0016020">
    <property type="term" value="C:membrane"/>
    <property type="evidence" value="ECO:0007669"/>
    <property type="project" value="UniProtKB-SubCell"/>
</dbReference>
<evidence type="ECO:0000256" key="7">
    <source>
        <dbReference type="ARBA" id="ARBA00022989"/>
    </source>
</evidence>
<feature type="transmembrane region" description="Helical" evidence="10">
    <location>
        <begin position="757"/>
        <end position="781"/>
    </location>
</feature>
<evidence type="ECO:0000256" key="5">
    <source>
        <dbReference type="ARBA" id="ARBA00022856"/>
    </source>
</evidence>
<keyword evidence="12" id="KW-1185">Reference proteome</keyword>
<dbReference type="GO" id="GO:0035673">
    <property type="term" value="F:oligopeptide transmembrane transporter activity"/>
    <property type="evidence" value="ECO:0007669"/>
    <property type="project" value="InterPro"/>
</dbReference>
<keyword evidence="8 10" id="KW-0472">Membrane</keyword>
<dbReference type="PANTHER" id="PTHR22601">
    <property type="entry name" value="ISP4 LIKE PROTEIN"/>
    <property type="match status" value="1"/>
</dbReference>
<evidence type="ECO:0000256" key="10">
    <source>
        <dbReference type="SAM" id="Phobius"/>
    </source>
</evidence>
<name>A0A167GD90_CALVF</name>
<feature type="transmembrane region" description="Helical" evidence="10">
    <location>
        <begin position="707"/>
        <end position="723"/>
    </location>
</feature>
<reference evidence="11 12" key="1">
    <citation type="journal article" date="2016" name="Mol. Biol. Evol.">
        <title>Comparative Genomics of Early-Diverging Mushroom-Forming Fungi Provides Insights into the Origins of Lignocellulose Decay Capabilities.</title>
        <authorList>
            <person name="Nagy L.G."/>
            <person name="Riley R."/>
            <person name="Tritt A."/>
            <person name="Adam C."/>
            <person name="Daum C."/>
            <person name="Floudas D."/>
            <person name="Sun H."/>
            <person name="Yadav J.S."/>
            <person name="Pangilinan J."/>
            <person name="Larsson K.H."/>
            <person name="Matsuura K."/>
            <person name="Barry K."/>
            <person name="Labutti K."/>
            <person name="Kuo R."/>
            <person name="Ohm R.A."/>
            <person name="Bhattacharya S.S."/>
            <person name="Shirouzu T."/>
            <person name="Yoshinaga Y."/>
            <person name="Martin F.M."/>
            <person name="Grigoriev I.V."/>
            <person name="Hibbett D.S."/>
        </authorList>
    </citation>
    <scope>NUCLEOTIDE SEQUENCE [LARGE SCALE GENOMIC DNA]</scope>
    <source>
        <strain evidence="11 12">TUFC12733</strain>
    </source>
</reference>
<evidence type="ECO:0000256" key="4">
    <source>
        <dbReference type="ARBA" id="ARBA00022692"/>
    </source>
</evidence>
<evidence type="ECO:0000256" key="1">
    <source>
        <dbReference type="ARBA" id="ARBA00004141"/>
    </source>
</evidence>
<comment type="subcellular location">
    <subcellularLocation>
        <location evidence="1">Membrane</location>
        <topology evidence="1">Multi-pass membrane protein</topology>
    </subcellularLocation>
</comment>
<sequence>MGLSPALAASLAQAEHQSQSDPHPPAQAPPPEGDKDGDGELTSVSSNLGLSLGTGKLSSSQPDVLALPAELSSLELELDPSSSYAGELDPNWDADSTQWEDDSPYAEVRASVSNTDDPGMPCNTFRVWVLGLFFTIVISGVNQFFSLRYPNVQITSLLAQLLALPLGKIMERVLPARAWRMWVYRWGKGWTPVEVSLNPGPFNIKEHTLISVMANVVAGGAYATEIVAAQRTYYDQQWDVGYQLCLVISSQLMGFSLAGICRRFLVWPASMIWPQQLVSCAVLNTLHSTWGFQDGLLSRWKFFWLCLSGAFAWYWVPGYLFTGLSAFSWICWISPGNIVLNQLFGTQTGLGMGLLSFDWSQIAYVNNPLVSPWWAEANVLGGLVLWFWILTPILYYKNVFWLAYLPMSTGNGYDNTAQVYNVTRVIANGAFNVTAYEEYSPLFIPATFAMDYAVQFATLTGTIVHTLLWYREDIIRQFRASLRDEPDVHSRLMSVYREVPSTWYISIGVLSLALGILTIEHWDTQLPIWAYFLSLLIPIVYVIPLGILQAITNQQIGLNVVTELIVGFALPGKPIAMMIFKTFGYITMTQALSFVGDLKFGHYMKVPPRIMFMAQTIAAFVACFVVVFVQIWMFGNIEGLCLPGQVDGFTCPAIHVFATASVIFGGVGPQRLFGEHGTYGPLMWFFLIGAILPIPFYFLARRYPASWFRYVNIPIIFAGTSYLPPANGINYSSWGVVGFIFQYVIRRKRFMWWSRYNYILSAALDGGTVLSGIVIFFVLFMPYGAKGLVWWGNTVNANTADGMGTPLYPLGGDNPKMFGPAPGTWS</sequence>
<dbReference type="AlphaFoldDB" id="A0A167GD90"/>
<gene>
    <name evidence="11" type="ORF">CALVIDRAFT_490492</name>
</gene>
<feature type="region of interest" description="Disordered" evidence="9">
    <location>
        <begin position="85"/>
        <end position="104"/>
    </location>
</feature>
<feature type="transmembrane region" description="Helical" evidence="10">
    <location>
        <begin position="312"/>
        <end position="332"/>
    </location>
</feature>
<evidence type="ECO:0000313" key="12">
    <source>
        <dbReference type="Proteomes" id="UP000076738"/>
    </source>
</evidence>
<feature type="transmembrane region" description="Helical" evidence="10">
    <location>
        <begin position="679"/>
        <end position="700"/>
    </location>
</feature>
<accession>A0A167GD90</accession>
<protein>
    <submittedName>
        <fullName evidence="11">Glutathione transporter</fullName>
    </submittedName>
</protein>
<feature type="compositionally biased region" description="Low complexity" evidence="9">
    <location>
        <begin position="1"/>
        <end position="21"/>
    </location>
</feature>
<keyword evidence="3" id="KW-0813">Transport</keyword>
<feature type="transmembrane region" description="Helical" evidence="10">
    <location>
        <begin position="501"/>
        <end position="522"/>
    </location>
</feature>
<dbReference type="Proteomes" id="UP000076738">
    <property type="component" value="Unassembled WGS sequence"/>
</dbReference>
<keyword evidence="4 10" id="KW-0812">Transmembrane</keyword>
<feature type="transmembrane region" description="Helical" evidence="10">
    <location>
        <begin position="560"/>
        <end position="580"/>
    </location>
</feature>
<evidence type="ECO:0000256" key="9">
    <source>
        <dbReference type="SAM" id="MobiDB-lite"/>
    </source>
</evidence>
<feature type="transmembrane region" description="Helical" evidence="10">
    <location>
        <begin position="610"/>
        <end position="634"/>
    </location>
</feature>
<feature type="transmembrane region" description="Helical" evidence="10">
    <location>
        <begin position="528"/>
        <end position="548"/>
    </location>
</feature>
<dbReference type="EMBL" id="KV417342">
    <property type="protein sequence ID" value="KZO90430.1"/>
    <property type="molecule type" value="Genomic_DNA"/>
</dbReference>
<dbReference type="InterPro" id="IPR004648">
    <property type="entry name" value="Oligpept_transpt"/>
</dbReference>
<evidence type="ECO:0000256" key="6">
    <source>
        <dbReference type="ARBA" id="ARBA00022927"/>
    </source>
</evidence>
<dbReference type="NCBIfam" id="TIGR00727">
    <property type="entry name" value="ISP4_OPT"/>
    <property type="match status" value="1"/>
</dbReference>
<proteinExistence type="inferred from homology"/>
<keyword evidence="7 10" id="KW-1133">Transmembrane helix</keyword>
<dbReference type="Pfam" id="PF03169">
    <property type="entry name" value="OPT"/>
    <property type="match status" value="1"/>
</dbReference>
<evidence type="ECO:0000256" key="3">
    <source>
        <dbReference type="ARBA" id="ARBA00022448"/>
    </source>
</evidence>
<evidence type="ECO:0000256" key="2">
    <source>
        <dbReference type="ARBA" id="ARBA00008807"/>
    </source>
</evidence>
<dbReference type="GO" id="GO:0015031">
    <property type="term" value="P:protein transport"/>
    <property type="evidence" value="ECO:0007669"/>
    <property type="project" value="UniProtKB-KW"/>
</dbReference>
<comment type="similarity">
    <text evidence="2">Belongs to the oligopeptide OPT transporter family.</text>
</comment>
<keyword evidence="5" id="KW-0571">Peptide transport</keyword>
<evidence type="ECO:0000256" key="8">
    <source>
        <dbReference type="ARBA" id="ARBA00023136"/>
    </source>
</evidence>